<dbReference type="EMBL" id="JACCBN010000001">
    <property type="protein sequence ID" value="NYD39587.1"/>
    <property type="molecule type" value="Genomic_DNA"/>
</dbReference>
<comment type="caution">
    <text evidence="1">The sequence shown here is derived from an EMBL/GenBank/DDBJ whole genome shotgun (WGS) entry which is preliminary data.</text>
</comment>
<evidence type="ECO:0000313" key="1">
    <source>
        <dbReference type="EMBL" id="NYD39587.1"/>
    </source>
</evidence>
<proteinExistence type="predicted"/>
<dbReference type="Proteomes" id="UP000535890">
    <property type="component" value="Unassembled WGS sequence"/>
</dbReference>
<evidence type="ECO:0008006" key="3">
    <source>
        <dbReference type="Google" id="ProtNLM"/>
    </source>
</evidence>
<keyword evidence="2" id="KW-1185">Reference proteome</keyword>
<dbReference type="RefSeq" id="WP_179796887.1">
    <property type="nucleotide sequence ID" value="NZ_BAABHP010000023.1"/>
</dbReference>
<name>A0A7Y9E294_9PSEU</name>
<evidence type="ECO:0000313" key="2">
    <source>
        <dbReference type="Proteomes" id="UP000535890"/>
    </source>
</evidence>
<reference evidence="1 2" key="1">
    <citation type="submission" date="2020-07" db="EMBL/GenBank/DDBJ databases">
        <title>Sequencing the genomes of 1000 actinobacteria strains.</title>
        <authorList>
            <person name="Klenk H.-P."/>
        </authorList>
    </citation>
    <scope>NUCLEOTIDE SEQUENCE [LARGE SCALE GENOMIC DNA]</scope>
    <source>
        <strain evidence="1 2">DSM 45772</strain>
    </source>
</reference>
<accession>A0A7Y9E294</accession>
<dbReference type="Pfam" id="PF11387">
    <property type="entry name" value="DUF2795"/>
    <property type="match status" value="1"/>
</dbReference>
<sequence length="81" mass="8700">MKNDAGRAAGPMTDRDDARVRKALQGKDFPADRNDVVAYATDRDVDEKTLTALAALPEGSYGSLDEVLDAVPHRPGSDADR</sequence>
<gene>
    <name evidence="1" type="ORF">BJ983_005689</name>
</gene>
<organism evidence="1 2">
    <name type="scientific">Actinomycetospora corticicola</name>
    <dbReference type="NCBI Taxonomy" id="663602"/>
    <lineage>
        <taxon>Bacteria</taxon>
        <taxon>Bacillati</taxon>
        <taxon>Actinomycetota</taxon>
        <taxon>Actinomycetes</taxon>
        <taxon>Pseudonocardiales</taxon>
        <taxon>Pseudonocardiaceae</taxon>
        <taxon>Actinomycetospora</taxon>
    </lineage>
</organism>
<protein>
    <recommendedName>
        <fullName evidence="3">DUF2795 domain-containing protein</fullName>
    </recommendedName>
</protein>
<dbReference type="AlphaFoldDB" id="A0A7Y9E294"/>
<dbReference type="InterPro" id="IPR021527">
    <property type="entry name" value="DUF2795"/>
</dbReference>